<feature type="non-terminal residue" evidence="2">
    <location>
        <position position="231"/>
    </location>
</feature>
<evidence type="ECO:0008006" key="3">
    <source>
        <dbReference type="Google" id="ProtNLM"/>
    </source>
</evidence>
<dbReference type="Pfam" id="PF00106">
    <property type="entry name" value="adh_short"/>
    <property type="match status" value="1"/>
</dbReference>
<dbReference type="SUPFAM" id="SSF51735">
    <property type="entry name" value="NAD(P)-binding Rossmann-fold domains"/>
    <property type="match status" value="1"/>
</dbReference>
<dbReference type="PANTHER" id="PTHR43943">
    <property type="entry name" value="DEHYDROGENASE/REDUCTASE (SDR FAMILY) MEMBER 4"/>
    <property type="match status" value="1"/>
</dbReference>
<sequence length="231" mass="24522">VTDRASFAHDSGMLSRNLDPGELIFRMKEDLSMSESVFSLEGKVALVTGGSRGIGLSASRRLLDRGASVVLTARKLEGLEAARLELAEAGFDRVAVHAAHSSSESGMREAFSVALERFSGMDIVVNNAATNPSMDSLAEIDLALFDKILDTNLRGYLVVAREGIRRMRELGGGGVIINISTIAACKAMRCLGAYGISKAAVNSLTRTLASELAAEKIRVNGVAPGLVRTRL</sequence>
<proteinExistence type="inferred from homology"/>
<gene>
    <name evidence="2" type="ORF">METZ01_LOCUS436403</name>
</gene>
<accession>A0A382YKP0</accession>
<organism evidence="2">
    <name type="scientific">marine metagenome</name>
    <dbReference type="NCBI Taxonomy" id="408172"/>
    <lineage>
        <taxon>unclassified sequences</taxon>
        <taxon>metagenomes</taxon>
        <taxon>ecological metagenomes</taxon>
    </lineage>
</organism>
<dbReference type="PRINTS" id="PR00081">
    <property type="entry name" value="GDHRDH"/>
</dbReference>
<feature type="non-terminal residue" evidence="2">
    <location>
        <position position="1"/>
    </location>
</feature>
<dbReference type="InterPro" id="IPR002347">
    <property type="entry name" value="SDR_fam"/>
</dbReference>
<evidence type="ECO:0000313" key="2">
    <source>
        <dbReference type="EMBL" id="SVD83549.1"/>
    </source>
</evidence>
<dbReference type="PANTHER" id="PTHR43943:SF2">
    <property type="entry name" value="DEHYDROGENASE_REDUCTASE 4"/>
    <property type="match status" value="1"/>
</dbReference>
<dbReference type="FunFam" id="3.40.50.720:FF:000084">
    <property type="entry name" value="Short-chain dehydrogenase reductase"/>
    <property type="match status" value="1"/>
</dbReference>
<comment type="similarity">
    <text evidence="1">Belongs to the short-chain dehydrogenases/reductases (SDR) family.</text>
</comment>
<evidence type="ECO:0000256" key="1">
    <source>
        <dbReference type="ARBA" id="ARBA00006484"/>
    </source>
</evidence>
<dbReference type="PRINTS" id="PR00080">
    <property type="entry name" value="SDRFAMILY"/>
</dbReference>
<dbReference type="AlphaFoldDB" id="A0A382YKP0"/>
<dbReference type="Gene3D" id="3.40.50.720">
    <property type="entry name" value="NAD(P)-binding Rossmann-like Domain"/>
    <property type="match status" value="1"/>
</dbReference>
<dbReference type="InterPro" id="IPR036291">
    <property type="entry name" value="NAD(P)-bd_dom_sf"/>
</dbReference>
<reference evidence="2" key="1">
    <citation type="submission" date="2018-05" db="EMBL/GenBank/DDBJ databases">
        <authorList>
            <person name="Lanie J.A."/>
            <person name="Ng W.-L."/>
            <person name="Kazmierczak K.M."/>
            <person name="Andrzejewski T.M."/>
            <person name="Davidsen T.M."/>
            <person name="Wayne K.J."/>
            <person name="Tettelin H."/>
            <person name="Glass J.I."/>
            <person name="Rusch D."/>
            <person name="Podicherti R."/>
            <person name="Tsui H.-C.T."/>
            <person name="Winkler M.E."/>
        </authorList>
    </citation>
    <scope>NUCLEOTIDE SEQUENCE</scope>
</reference>
<name>A0A382YKP0_9ZZZZ</name>
<dbReference type="EMBL" id="UINC01176430">
    <property type="protein sequence ID" value="SVD83549.1"/>
    <property type="molecule type" value="Genomic_DNA"/>
</dbReference>
<protein>
    <recommendedName>
        <fullName evidence="3">SDR family oxidoreductase</fullName>
    </recommendedName>
</protein>
<dbReference type="CDD" id="cd05233">
    <property type="entry name" value="SDR_c"/>
    <property type="match status" value="1"/>
</dbReference>